<evidence type="ECO:0000313" key="2">
    <source>
        <dbReference type="Proteomes" id="UP000248856"/>
    </source>
</evidence>
<name>A0A328ZHR6_9BURK</name>
<evidence type="ECO:0000313" key="1">
    <source>
        <dbReference type="EMBL" id="RAR85124.1"/>
    </source>
</evidence>
<accession>A0A328ZHR6</accession>
<keyword evidence="2" id="KW-1185">Reference proteome</keyword>
<reference evidence="1 2" key="1">
    <citation type="submission" date="2018-06" db="EMBL/GenBank/DDBJ databases">
        <title>Genomic Encyclopedia of Archaeal and Bacterial Type Strains, Phase II (KMG-II): from individual species to whole genera.</title>
        <authorList>
            <person name="Goeker M."/>
        </authorList>
    </citation>
    <scope>NUCLEOTIDE SEQUENCE [LARGE SCALE GENOMIC DNA]</scope>
    <source>
        <strain evidence="1 2">CFPB 3232</strain>
    </source>
</reference>
<protein>
    <submittedName>
        <fullName evidence="1">Uncharacterized protein</fullName>
    </submittedName>
</protein>
<sequence>MGRWLGDEEYLPLTKEQINEWSALAVSYLQQSAQAGDRGAYKTLASIYKVDSEDRIIGGYSDKMTSYAYDYVWAASVIADPDVPETTKRSVTAYIRKIESGLSSTEKDEGRAKALAIHSKVKN</sequence>
<gene>
    <name evidence="1" type="ORF">AX018_100759</name>
</gene>
<organism evidence="1 2">
    <name type="scientific">Paracidovorax anthurii</name>
    <dbReference type="NCBI Taxonomy" id="78229"/>
    <lineage>
        <taxon>Bacteria</taxon>
        <taxon>Pseudomonadati</taxon>
        <taxon>Pseudomonadota</taxon>
        <taxon>Betaproteobacteria</taxon>
        <taxon>Burkholderiales</taxon>
        <taxon>Comamonadaceae</taxon>
        <taxon>Paracidovorax</taxon>
    </lineage>
</organism>
<dbReference type="Proteomes" id="UP000248856">
    <property type="component" value="Unassembled WGS sequence"/>
</dbReference>
<comment type="caution">
    <text evidence="1">The sequence shown here is derived from an EMBL/GenBank/DDBJ whole genome shotgun (WGS) entry which is preliminary data.</text>
</comment>
<proteinExistence type="predicted"/>
<dbReference type="EMBL" id="QLTA01000007">
    <property type="protein sequence ID" value="RAR85124.1"/>
    <property type="molecule type" value="Genomic_DNA"/>
</dbReference>
<dbReference type="AlphaFoldDB" id="A0A328ZHR6"/>